<evidence type="ECO:0000313" key="1">
    <source>
        <dbReference type="EMBL" id="SYV95665.1"/>
    </source>
</evidence>
<reference evidence="2" key="1">
    <citation type="submission" date="2018-06" db="EMBL/GenBank/DDBJ databases">
        <authorList>
            <consortium name="Pathogen Informatics"/>
        </authorList>
    </citation>
    <scope>NUCLEOTIDE SEQUENCE [LARGE SCALE GENOMIC DNA]</scope>
    <source>
        <strain evidence="2">NCTC10115</strain>
    </source>
</reference>
<accession>A0A3B0PLG5</accession>
<protein>
    <submittedName>
        <fullName evidence="1">Uncharacterized protein</fullName>
    </submittedName>
</protein>
<gene>
    <name evidence="1" type="ORF">NCTC10115_01523</name>
</gene>
<dbReference type="Proteomes" id="UP000260136">
    <property type="component" value="Chromosome"/>
</dbReference>
<proteinExistence type="predicted"/>
<name>A0A3B0PLG5_MYCGL</name>
<sequence length="37" mass="4042">MLTVELDLDKNLLAESLSFWLGLATVESDSSNNLSKS</sequence>
<organism evidence="1 2">
    <name type="scientific">Mycoplasmoides gallisepticum</name>
    <name type="common">Mycoplasma gallisepticum</name>
    <dbReference type="NCBI Taxonomy" id="2096"/>
    <lineage>
        <taxon>Bacteria</taxon>
        <taxon>Bacillati</taxon>
        <taxon>Mycoplasmatota</taxon>
        <taxon>Mycoplasmoidales</taxon>
        <taxon>Mycoplasmoidaceae</taxon>
        <taxon>Mycoplasmoides</taxon>
    </lineage>
</organism>
<evidence type="ECO:0000313" key="2">
    <source>
        <dbReference type="Proteomes" id="UP000260136"/>
    </source>
</evidence>
<dbReference type="AlphaFoldDB" id="A0A3B0PLG5"/>
<dbReference type="EMBL" id="LS991952">
    <property type="protein sequence ID" value="SYV95665.1"/>
    <property type="molecule type" value="Genomic_DNA"/>
</dbReference>